<dbReference type="InterPro" id="IPR045109">
    <property type="entry name" value="LSDs-like"/>
</dbReference>
<evidence type="ECO:0000256" key="4">
    <source>
        <dbReference type="ARBA" id="ARBA00023242"/>
    </source>
</evidence>
<feature type="region of interest" description="Disordered" evidence="5">
    <location>
        <begin position="1020"/>
        <end position="1164"/>
    </location>
</feature>
<feature type="compositionally biased region" description="Basic and acidic residues" evidence="5">
    <location>
        <begin position="151"/>
        <end position="173"/>
    </location>
</feature>
<dbReference type="GO" id="GO:0032454">
    <property type="term" value="F:histone H3K9 demethylase activity"/>
    <property type="evidence" value="ECO:0007669"/>
    <property type="project" value="InterPro"/>
</dbReference>
<comment type="caution">
    <text evidence="7">The sequence shown here is derived from an EMBL/GenBank/DDBJ whole genome shotgun (WGS) entry which is preliminary data.</text>
</comment>
<keyword evidence="8" id="KW-1185">Reference proteome</keyword>
<evidence type="ECO:0000313" key="7">
    <source>
        <dbReference type="EMBL" id="RLN15959.1"/>
    </source>
</evidence>
<reference evidence="8" key="1">
    <citation type="journal article" date="2019" name="Nat. Commun.">
        <title>The genome of broomcorn millet.</title>
        <authorList>
            <person name="Zou C."/>
            <person name="Miki D."/>
            <person name="Li D."/>
            <person name="Tang Q."/>
            <person name="Xiao L."/>
            <person name="Rajput S."/>
            <person name="Deng P."/>
            <person name="Jia W."/>
            <person name="Huang R."/>
            <person name="Zhang M."/>
            <person name="Sun Y."/>
            <person name="Hu J."/>
            <person name="Fu X."/>
            <person name="Schnable P.S."/>
            <person name="Li F."/>
            <person name="Zhang H."/>
            <person name="Feng B."/>
            <person name="Zhu X."/>
            <person name="Liu R."/>
            <person name="Schnable J.C."/>
            <person name="Zhu J.-K."/>
            <person name="Zhang H."/>
        </authorList>
    </citation>
    <scope>NUCLEOTIDE SEQUENCE [LARGE SCALE GENOMIC DNA]</scope>
</reference>
<dbReference type="FunFam" id="2.60.120.650:FF:000034">
    <property type="entry name" value="Transcription factor jumonji (JmjC) domain-containing protein"/>
    <property type="match status" value="1"/>
</dbReference>
<dbReference type="GO" id="GO:0006357">
    <property type="term" value="P:regulation of transcription by RNA polymerase II"/>
    <property type="evidence" value="ECO:0007669"/>
    <property type="project" value="TreeGrafter"/>
</dbReference>
<gene>
    <name evidence="7" type="ORF">C2845_PM02G08100</name>
</gene>
<proteinExistence type="inferred from homology"/>
<dbReference type="AlphaFoldDB" id="A0A3L6S5S7"/>
<dbReference type="EMBL" id="PQIB02000005">
    <property type="protein sequence ID" value="RLN15959.1"/>
    <property type="molecule type" value="Genomic_DNA"/>
</dbReference>
<feature type="compositionally biased region" description="Basic residues" evidence="5">
    <location>
        <begin position="194"/>
        <end position="211"/>
    </location>
</feature>
<name>A0A3L6S5S7_PANMI</name>
<dbReference type="Gene3D" id="2.60.120.650">
    <property type="entry name" value="Cupin"/>
    <property type="match status" value="1"/>
</dbReference>
<feature type="region of interest" description="Disordered" evidence="5">
    <location>
        <begin position="138"/>
        <end position="235"/>
    </location>
</feature>
<dbReference type="SUPFAM" id="SSF51197">
    <property type="entry name" value="Clavaminate synthase-like"/>
    <property type="match status" value="1"/>
</dbReference>
<evidence type="ECO:0000313" key="8">
    <source>
        <dbReference type="Proteomes" id="UP000275267"/>
    </source>
</evidence>
<dbReference type="InterPro" id="IPR003347">
    <property type="entry name" value="JmjC_dom"/>
</dbReference>
<evidence type="ECO:0000256" key="5">
    <source>
        <dbReference type="SAM" id="MobiDB-lite"/>
    </source>
</evidence>
<comment type="subcellular location">
    <subcellularLocation>
        <location evidence="1">Nucleus</location>
    </subcellularLocation>
</comment>
<dbReference type="GO" id="GO:0031490">
    <property type="term" value="F:chromatin DNA binding"/>
    <property type="evidence" value="ECO:0007669"/>
    <property type="project" value="TreeGrafter"/>
</dbReference>
<evidence type="ECO:0000259" key="6">
    <source>
        <dbReference type="PROSITE" id="PS51184"/>
    </source>
</evidence>
<protein>
    <submittedName>
        <fullName evidence="7">Lysine-specific demethylase JMJ25-like</fullName>
    </submittedName>
</protein>
<feature type="region of interest" description="Disordered" evidence="5">
    <location>
        <begin position="812"/>
        <end position="835"/>
    </location>
</feature>
<dbReference type="GO" id="GO:0000118">
    <property type="term" value="C:histone deacetylase complex"/>
    <property type="evidence" value="ECO:0007669"/>
    <property type="project" value="TreeGrafter"/>
</dbReference>
<dbReference type="GO" id="GO:0008168">
    <property type="term" value="F:methyltransferase activity"/>
    <property type="evidence" value="ECO:0007669"/>
    <property type="project" value="UniProtKB-KW"/>
</dbReference>
<dbReference type="GO" id="GO:0003712">
    <property type="term" value="F:transcription coregulator activity"/>
    <property type="evidence" value="ECO:0007669"/>
    <property type="project" value="TreeGrafter"/>
</dbReference>
<dbReference type="PANTHER" id="PTHR12549:SF64">
    <property type="entry name" value="OS02G0828900 PROTEIN"/>
    <property type="match status" value="1"/>
</dbReference>
<organism evidence="7 8">
    <name type="scientific">Panicum miliaceum</name>
    <name type="common">Proso millet</name>
    <name type="synonym">Broomcorn millet</name>
    <dbReference type="NCBI Taxonomy" id="4540"/>
    <lineage>
        <taxon>Eukaryota</taxon>
        <taxon>Viridiplantae</taxon>
        <taxon>Streptophyta</taxon>
        <taxon>Embryophyta</taxon>
        <taxon>Tracheophyta</taxon>
        <taxon>Spermatophyta</taxon>
        <taxon>Magnoliopsida</taxon>
        <taxon>Liliopsida</taxon>
        <taxon>Poales</taxon>
        <taxon>Poaceae</taxon>
        <taxon>PACMAD clade</taxon>
        <taxon>Panicoideae</taxon>
        <taxon>Panicodae</taxon>
        <taxon>Paniceae</taxon>
        <taxon>Panicinae</taxon>
        <taxon>Panicum</taxon>
        <taxon>Panicum sect. Panicum</taxon>
    </lineage>
</organism>
<comment type="similarity">
    <text evidence="2">Belongs to the JARID1 histone demethylase family.</text>
</comment>
<dbReference type="GO" id="GO:0000785">
    <property type="term" value="C:chromatin"/>
    <property type="evidence" value="ECO:0007669"/>
    <property type="project" value="TreeGrafter"/>
</dbReference>
<dbReference type="PANTHER" id="PTHR12549">
    <property type="entry name" value="JMJC DOMAIN-CONTAINING HISTONE DEMETHYLATION PROTEIN"/>
    <property type="match status" value="1"/>
</dbReference>
<dbReference type="Proteomes" id="UP000275267">
    <property type="component" value="Unassembled WGS sequence"/>
</dbReference>
<dbReference type="OrthoDB" id="1667110at2759"/>
<feature type="compositionally biased region" description="Basic and acidic residues" evidence="5">
    <location>
        <begin position="822"/>
        <end position="833"/>
    </location>
</feature>
<evidence type="ECO:0000256" key="1">
    <source>
        <dbReference type="ARBA" id="ARBA00004123"/>
    </source>
</evidence>
<evidence type="ECO:0000256" key="2">
    <source>
        <dbReference type="ARBA" id="ARBA00006801"/>
    </source>
</evidence>
<feature type="region of interest" description="Disordered" evidence="5">
    <location>
        <begin position="1"/>
        <end position="50"/>
    </location>
</feature>
<dbReference type="SMART" id="SM00558">
    <property type="entry name" value="JmjC"/>
    <property type="match status" value="1"/>
</dbReference>
<dbReference type="GO" id="GO:0046872">
    <property type="term" value="F:metal ion binding"/>
    <property type="evidence" value="ECO:0007669"/>
    <property type="project" value="UniProtKB-KW"/>
</dbReference>
<feature type="compositionally biased region" description="Basic residues" evidence="5">
    <location>
        <begin position="21"/>
        <end position="40"/>
    </location>
</feature>
<feature type="region of interest" description="Disordered" evidence="5">
    <location>
        <begin position="412"/>
        <end position="432"/>
    </location>
</feature>
<feature type="compositionally biased region" description="Basic and acidic residues" evidence="5">
    <location>
        <begin position="1053"/>
        <end position="1067"/>
    </location>
</feature>
<evidence type="ECO:0000256" key="3">
    <source>
        <dbReference type="ARBA" id="ARBA00022723"/>
    </source>
</evidence>
<dbReference type="GO" id="GO:0032259">
    <property type="term" value="P:methylation"/>
    <property type="evidence" value="ECO:0007669"/>
    <property type="project" value="UniProtKB-KW"/>
</dbReference>
<dbReference type="Pfam" id="PF02373">
    <property type="entry name" value="JmjC"/>
    <property type="match status" value="1"/>
</dbReference>
<keyword evidence="3" id="KW-0479">Metal-binding</keyword>
<dbReference type="FunFam" id="2.60.120.650:FF:000033">
    <property type="entry name" value="Transcription factor jumonji (JmjC) domain-containing protein"/>
    <property type="match status" value="1"/>
</dbReference>
<dbReference type="STRING" id="4540.A0A3L6S5S7"/>
<keyword evidence="4" id="KW-0539">Nucleus</keyword>
<dbReference type="PROSITE" id="PS51184">
    <property type="entry name" value="JMJC"/>
    <property type="match status" value="1"/>
</dbReference>
<accession>A0A3L6S5S7</accession>
<feature type="domain" description="JmjC" evidence="6">
    <location>
        <begin position="679"/>
        <end position="987"/>
    </location>
</feature>
<feature type="region of interest" description="Disordered" evidence="5">
    <location>
        <begin position="771"/>
        <end position="792"/>
    </location>
</feature>
<sequence length="1164" mass="130604">MSEEPEGAAARDGGGGEVKKTGSKGRGKGAARGRGRGRRRGGGDRSVAAPVMDGVAVGDRVLRERRHPPNVYCERDIGDDEVDLEMLSFVILFPHLFSFGVSIVFACLLVATGVPPHFSITCGNMSQRTLILGWEQETEAPNNQVKPKRPKTSDAGKKKGPREAEVEQVDSKAHFPNGKSHSKINGDGEVLQSTKKRKYRGAGKVSGRKLLKRVDEEQKVSSSKHGNYDENNRKGKKMLKGKDALMCHQCQRNDKGRVVRYPDMSEDDFNAKCPYCRKNCNCKGCLRMRGVEEPPKKKISEENQIRYACHVLRLLLPWLRKLRQEQMEEKEFEAKIKGVSVDEVQLEQAECNLDERVYCNNCRTSIVDFHRSCKCCFYDLCLACCWEMRKGEVPGGEEVQSIEPEKRSRDYVFGTTPKSKDGNERVSLSRHSPNAEPCNGIAAGENPNNPLLLWKAKSDGSITCPPNELGGCGGSLLDLKCLLPEKMLSELEEKADRIVSSEIFAKAVARSSGQCPCYEHSGNIRAQDVREAANRKGLSDNHLYCPVATGIQEDDLEHFQVHWARGEPVIVSDTLQLTSGLSWEPLVMWRALREKKINGKVEDEHFAVRAIDCLDWNEVEINIHMFFVGYTQGRTHPRPHWPEMLKLKDWPPSSSFDQRLPRHGAEFISALPFPEYTDPRYGPLNLAVKLPNGALKPDLGPKTYIAYGFNQELGRGDSVTKLHCDMSDAVNILTHTAEVPYETYPLKEIEETRKNMKRQDLQELYGVSESSIKPNLSPTSTNSRNVTMDETSKTSCNDSICKDISDGLYTNAVTPIDSEDDVRDKPPSHESKVQRKAAQCSNYIGNDSSAMFQNGAHCISDNQESGEQERTGGALWDIFRREDSDKLQDYLKKHALEFRHLHCNPVKQVIHPIHDQTFYLTEEHKRKLKEEYGVEPWTFEQKLGEAVFIPAGCPHQVRNLKSCIKVAMDFVSPENVDECIKLTGEFRRLPSHHRAKEDKLEIKKIALYALNQVINFLNPPSDGPMNGAGQSATESADEKKPKSGGGRRRGKVKREDKSNNDATSEKKTNRKRGRPRGETKSEDMSNDDAADEKPPKRRRGRPKVSGNRSCLQCGRFDTERSREFVASGVGARQCSPCRCHSPAAAGRGPWPPANRHGKETPTRR</sequence>